<gene>
    <name evidence="2" type="ORF">L0661_02400</name>
</gene>
<evidence type="ECO:0000313" key="3">
    <source>
        <dbReference type="Proteomes" id="UP001139411"/>
    </source>
</evidence>
<dbReference type="Proteomes" id="UP001139411">
    <property type="component" value="Unassembled WGS sequence"/>
</dbReference>
<accession>A0A9X1TQS5</accession>
<comment type="caution">
    <text evidence="2">The sequence shown here is derived from an EMBL/GenBank/DDBJ whole genome shotgun (WGS) entry which is preliminary data.</text>
</comment>
<dbReference type="RefSeq" id="WP_235176644.1">
    <property type="nucleotide sequence ID" value="NZ_JAKFFV010000002.1"/>
</dbReference>
<sequence length="126" mass="13879">MKFASIRIITADIQPLIAFYEQITGLSIIQHTADFAELHTSSIVLAIGSTRTLELFGGSHLAVPASNQSVIIEFLVDDVDAEYLRLADLLGDDIVQTPTTMPWGNRSMLFRDPDGNLVNFFTPVAR</sequence>
<organism evidence="2 3">
    <name type="scientific">Dyadobacter chenhuakuii</name>
    <dbReference type="NCBI Taxonomy" id="2909339"/>
    <lineage>
        <taxon>Bacteria</taxon>
        <taxon>Pseudomonadati</taxon>
        <taxon>Bacteroidota</taxon>
        <taxon>Cytophagia</taxon>
        <taxon>Cytophagales</taxon>
        <taxon>Spirosomataceae</taxon>
        <taxon>Dyadobacter</taxon>
    </lineage>
</organism>
<dbReference type="EMBL" id="JAKFFV010000002">
    <property type="protein sequence ID" value="MCF2497139.1"/>
    <property type="molecule type" value="Genomic_DNA"/>
</dbReference>
<dbReference type="AlphaFoldDB" id="A0A9X1TQS5"/>
<name>A0A9X1TQS5_9BACT</name>
<dbReference type="InterPro" id="IPR037523">
    <property type="entry name" value="VOC_core"/>
</dbReference>
<evidence type="ECO:0000259" key="1">
    <source>
        <dbReference type="PROSITE" id="PS51819"/>
    </source>
</evidence>
<evidence type="ECO:0000313" key="2">
    <source>
        <dbReference type="EMBL" id="MCF2497139.1"/>
    </source>
</evidence>
<dbReference type="SUPFAM" id="SSF54593">
    <property type="entry name" value="Glyoxalase/Bleomycin resistance protein/Dihydroxybiphenyl dioxygenase"/>
    <property type="match status" value="1"/>
</dbReference>
<dbReference type="Gene3D" id="3.10.180.10">
    <property type="entry name" value="2,3-Dihydroxybiphenyl 1,2-Dioxygenase, domain 1"/>
    <property type="match status" value="1"/>
</dbReference>
<dbReference type="PROSITE" id="PS51819">
    <property type="entry name" value="VOC"/>
    <property type="match status" value="1"/>
</dbReference>
<protein>
    <submittedName>
        <fullName evidence="2">VOC family protein</fullName>
    </submittedName>
</protein>
<feature type="domain" description="VOC" evidence="1">
    <location>
        <begin position="2"/>
        <end position="123"/>
    </location>
</feature>
<dbReference type="InterPro" id="IPR004360">
    <property type="entry name" value="Glyas_Fos-R_dOase_dom"/>
</dbReference>
<reference evidence="2" key="1">
    <citation type="submission" date="2022-01" db="EMBL/GenBank/DDBJ databases">
        <title>Novel species in genus Dyadobacter.</title>
        <authorList>
            <person name="Ma C."/>
        </authorList>
    </citation>
    <scope>NUCLEOTIDE SEQUENCE</scope>
    <source>
        <strain evidence="2">CY357</strain>
    </source>
</reference>
<dbReference type="Pfam" id="PF00903">
    <property type="entry name" value="Glyoxalase"/>
    <property type="match status" value="1"/>
</dbReference>
<dbReference type="InterPro" id="IPR029068">
    <property type="entry name" value="Glyas_Bleomycin-R_OHBP_Dase"/>
</dbReference>
<proteinExistence type="predicted"/>